<proteinExistence type="inferred from homology"/>
<dbReference type="Pfam" id="PF01984">
    <property type="entry name" value="dsDNA_bind"/>
    <property type="match status" value="1"/>
</dbReference>
<comment type="similarity">
    <text evidence="1">Belongs to the PDCD5 family.</text>
</comment>
<reference evidence="2 3" key="3">
    <citation type="journal article" date="2019" name="Int. J. Syst. Evol. Microbiol.">
        <title>Nitrosopumilus adriaticus sp. nov. and Nitrosopumilus piranensis sp. nov., two ammonia-oxidizing archaea from the Adriatic Sea and members of the class Nitrososphaeria.</title>
        <authorList>
            <person name="Bayer B."/>
            <person name="Vojvoda J."/>
            <person name="Reinthaler T."/>
            <person name="Reyes C."/>
            <person name="Pinto M."/>
            <person name="Herndl G.J."/>
        </authorList>
    </citation>
    <scope>NUCLEOTIDE SEQUENCE [LARGE SCALE GENOMIC DNA]</scope>
    <source>
        <strain evidence="2 3">D3C</strain>
    </source>
</reference>
<dbReference type="SUPFAM" id="SSF46950">
    <property type="entry name" value="Double-stranded DNA-binding domain"/>
    <property type="match status" value="1"/>
</dbReference>
<sequence length="93" mass="10703">MSFPESNDQPQDNTNHELAAQKEQILKQILVPEARMRLNNIKMVKPELADLVEQYLIGMATQGKIPGQISDDQLKQILLSTQQPKRDFKFNRV</sequence>
<accession>A0A0C5C8W1</accession>
<dbReference type="Gene3D" id="1.10.8.140">
    <property type="entry name" value="PDCD5-like"/>
    <property type="match status" value="1"/>
</dbReference>
<evidence type="ECO:0000313" key="3">
    <source>
        <dbReference type="Proteomes" id="UP000032027"/>
    </source>
</evidence>
<dbReference type="GeneID" id="41599593"/>
<dbReference type="GO" id="GO:0003677">
    <property type="term" value="F:DNA binding"/>
    <property type="evidence" value="ECO:0007669"/>
    <property type="project" value="UniProtKB-KW"/>
</dbReference>
<dbReference type="Proteomes" id="UP000032027">
    <property type="component" value="Chromosome"/>
</dbReference>
<gene>
    <name evidence="2" type="ORF">NPIRD3C_0431</name>
</gene>
<dbReference type="HOGENOM" id="CLU_122978_3_1_2"/>
<dbReference type="InterPro" id="IPR036883">
    <property type="entry name" value="PDCD5-like_sf"/>
</dbReference>
<dbReference type="PATRIC" id="fig|1582439.9.peg.433"/>
<evidence type="ECO:0000313" key="2">
    <source>
        <dbReference type="EMBL" id="AJM91647.1"/>
    </source>
</evidence>
<dbReference type="EMBL" id="CP010868">
    <property type="protein sequence ID" value="AJM91647.1"/>
    <property type="molecule type" value="Genomic_DNA"/>
</dbReference>
<keyword evidence="2" id="KW-0238">DNA-binding</keyword>
<dbReference type="GO" id="GO:0005829">
    <property type="term" value="C:cytosol"/>
    <property type="evidence" value="ECO:0007669"/>
    <property type="project" value="TreeGrafter"/>
</dbReference>
<dbReference type="PIRSF" id="PIRSF015730">
    <property type="entry name" value="TFAR19"/>
    <property type="match status" value="1"/>
</dbReference>
<dbReference type="InterPro" id="IPR002836">
    <property type="entry name" value="PDCD5-like"/>
</dbReference>
<reference evidence="2 3" key="2">
    <citation type="journal article" date="2016" name="ISME J.">
        <title>Physiological and genomic characterization of two novel marine thaumarchaeal strains indicates niche differentiation.</title>
        <authorList>
            <person name="Bayer B."/>
            <person name="Vojvoda J."/>
            <person name="Offre P."/>
            <person name="Alves R.J."/>
            <person name="Elisabeth N.H."/>
            <person name="Garcia J.A."/>
            <person name="Volland J.M."/>
            <person name="Srivastava A."/>
            <person name="Schleper C."/>
            <person name="Herndl G.J."/>
        </authorList>
    </citation>
    <scope>NUCLEOTIDE SEQUENCE [LARGE SCALE GENOMIC DNA]</scope>
    <source>
        <strain evidence="2 3">D3C</strain>
    </source>
</reference>
<dbReference type="AlphaFoldDB" id="A0A0C5C8W1"/>
<dbReference type="PANTHER" id="PTHR10840">
    <property type="entry name" value="PROGRAMMED CELL DEATH PROTEIN 5"/>
    <property type="match status" value="1"/>
</dbReference>
<keyword evidence="3" id="KW-1185">Reference proteome</keyword>
<dbReference type="NCBIfam" id="NF003268">
    <property type="entry name" value="PRK04239.1"/>
    <property type="match status" value="1"/>
</dbReference>
<evidence type="ECO:0000256" key="1">
    <source>
        <dbReference type="ARBA" id="ARBA00010490"/>
    </source>
</evidence>
<protein>
    <submittedName>
        <fullName evidence="2">DNA-binding protein</fullName>
    </submittedName>
</protein>
<dbReference type="RefSeq" id="WP_148702624.1">
    <property type="nucleotide sequence ID" value="NZ_CP010868.1"/>
</dbReference>
<dbReference type="STRING" id="1582439.NPIRD3C_0431"/>
<name>A0A0C5C8W1_9ARCH</name>
<dbReference type="KEGG" id="nid:NPIRD3C_0431"/>
<dbReference type="FunFam" id="1.10.8.140:FF:000004">
    <property type="entry name" value="DNA-binding protein PAE3044"/>
    <property type="match status" value="1"/>
</dbReference>
<organism evidence="2 3">
    <name type="scientific">Nitrosopumilus piranensis</name>
    <dbReference type="NCBI Taxonomy" id="1582439"/>
    <lineage>
        <taxon>Archaea</taxon>
        <taxon>Nitrososphaerota</taxon>
        <taxon>Nitrososphaeria</taxon>
        <taxon>Nitrosopumilales</taxon>
        <taxon>Nitrosopumilaceae</taxon>
        <taxon>Nitrosopumilus</taxon>
    </lineage>
</organism>
<dbReference type="OrthoDB" id="7912at2157"/>
<reference evidence="3" key="1">
    <citation type="submission" date="2015-02" db="EMBL/GenBank/DDBJ databases">
        <title>Characterization of two novel Thaumarchaeota isolated from the Northern Adriatic Sea.</title>
        <authorList>
            <person name="Bayer B."/>
            <person name="Vojvoda J."/>
            <person name="Offre P."/>
            <person name="Srivastava A."/>
            <person name="Elisabeth N."/>
            <person name="Garcia J.A.L."/>
            <person name="Schleper C."/>
            <person name="Herndl G.J."/>
        </authorList>
    </citation>
    <scope>NUCLEOTIDE SEQUENCE [LARGE SCALE GENOMIC DNA]</scope>
    <source>
        <strain evidence="3">D3C</strain>
    </source>
</reference>
<dbReference type="PANTHER" id="PTHR10840:SF0">
    <property type="entry name" value="PROGRAMMED CELL DEATH PROTEIN 5"/>
    <property type="match status" value="1"/>
</dbReference>